<evidence type="ECO:0000256" key="2">
    <source>
        <dbReference type="ARBA" id="ARBA00005894"/>
    </source>
</evidence>
<evidence type="ECO:0000256" key="18">
    <source>
        <dbReference type="ARBA" id="ARBA00023170"/>
    </source>
</evidence>
<evidence type="ECO:0000313" key="26">
    <source>
        <dbReference type="Proteomes" id="UP000734854"/>
    </source>
</evidence>
<evidence type="ECO:0000256" key="14">
    <source>
        <dbReference type="ARBA" id="ARBA00022777"/>
    </source>
</evidence>
<name>A0A8J5LQB5_ZINOF</name>
<dbReference type="FunFam" id="3.80.10.10:FF:000233">
    <property type="entry name" value="Leucine-rich repeat receptor-like protein kinase TDR"/>
    <property type="match status" value="1"/>
</dbReference>
<dbReference type="Pfam" id="PF08263">
    <property type="entry name" value="LRRNT_2"/>
    <property type="match status" value="1"/>
</dbReference>
<evidence type="ECO:0000256" key="7">
    <source>
        <dbReference type="ARBA" id="ARBA00022614"/>
    </source>
</evidence>
<dbReference type="GO" id="GO:0016157">
    <property type="term" value="F:sucrose synthase activity"/>
    <property type="evidence" value="ECO:0007669"/>
    <property type="project" value="UniProtKB-EC"/>
</dbReference>
<sequence>MLQPHQLLAEYGATFSEADKEKLKDGAFEDVIKAAQEAIVIPPWVALAIRPRPGVWEYVRVNISELAVEELTIPEYLHFKEELADGSPQNNFVLELDFGPFNASFPRPSQSKSIDNNDRGALLEFKRGLQDSDSVLSDWNNSAQICLWKGISCGKGGRVIRLQLYNASLHGTISPFLSNLSQLQTLDLSHNSLHGSIPDEIGSLSNLARLDLSGNQLGSGIPTCLGMLANLVFLNLWDNPLGGNLSTYKFHNWTRLEFLDFTHINLYGPIPPQMGNHLQQLQMLFLGENNLTGSIPSSLSNISKLQRLDLSFNSLCGSIPAGLGFLSNLSRLGLSNNKLKQGIPDSFGMLSKLVFFDLSANELAGYLPTFIFYNCTLLETIHLSDNAFSGPIPPQIGSHLHALRELLLGKNGLTGTFPPSLANATSLERIYLDYNHLNGPLPSDIVAQLPALKILSISYNNFSSEENLTYFLTAISNLTQLMHLGAEGLHLKGRLPSTFCLLDSLSIILLQDNKLDGTIPSNISNLQNLTFLELSNNLLEGPIPVELFLIRNLERVWLSRNNLDGQIPSIPANITTHLGDLDISQNHLDGRIPSSISNLQAMRFLQLSENFLGGPIPSSMGSMKLEHLDLSYNCLSGQLPVQVAALSTMTWIFSLSHNLLEGELPRQLSQMDKVQAIDLSSNKFNSTIPDLRSCVSVKFLNLSHNSLQGPIPKSFGNLLSLQQLDVSSNLLSGEVPASLQQCNELKQLNLSFNQFSGSLPQGGIFDALTFDSLKGNKFCGTEGYLNCSSRTSSIAHRKEFILLLSITSSVLFTLIIFCTVAAKPFRGTALGLSRYPFDLISDHPRITYRELWEATGGFDQTRLIGSGGFGHVYKGTLRDGSFIAIKVLHQHDHNSSRIFNRECRVLKRVRHRNLMRIITTCSNPEFKAIVLTFMSRGSLEDYLHPRGDSETFLSLTEIVNICSDIAEGMAYLHSHAPVQVIHCDLKPSNILLDDDMTAIVSDFGIARLAYAAADRSATVDSISSSTDTFLHGSVGYVAPEYGYGRQASTKGDVYSYGVIVLEMITRKRPTDEMFDGGVSLINWVKYQYGSQLENVIDPSLARELQQKIPEVKKIFEVAIMELIDLGLVCTQETASTRPSMISVADDLDKIKQYIRGDETATFTSSHGTSSTIETRDDWLV</sequence>
<dbReference type="GO" id="GO:0009791">
    <property type="term" value="P:post-embryonic development"/>
    <property type="evidence" value="ECO:0007669"/>
    <property type="project" value="UniProtKB-ARBA"/>
</dbReference>
<dbReference type="FunFam" id="1.10.510.10:FF:000358">
    <property type="entry name" value="Putative leucine-rich repeat receptor-like serine/threonine-protein kinase"/>
    <property type="match status" value="1"/>
</dbReference>
<evidence type="ECO:0000256" key="23">
    <source>
        <dbReference type="PROSITE-ProRule" id="PRU10141"/>
    </source>
</evidence>
<evidence type="ECO:0000256" key="1">
    <source>
        <dbReference type="ARBA" id="ARBA00004162"/>
    </source>
</evidence>
<dbReference type="Pfam" id="PF24861">
    <property type="entry name" value="SUS_N"/>
    <property type="match status" value="1"/>
</dbReference>
<evidence type="ECO:0000313" key="25">
    <source>
        <dbReference type="EMBL" id="KAG6533890.1"/>
    </source>
</evidence>
<evidence type="ECO:0000256" key="16">
    <source>
        <dbReference type="ARBA" id="ARBA00022989"/>
    </source>
</evidence>
<dbReference type="PROSITE" id="PS00108">
    <property type="entry name" value="PROTEIN_KINASE_ST"/>
    <property type="match status" value="1"/>
</dbReference>
<dbReference type="PANTHER" id="PTHR27000">
    <property type="entry name" value="LEUCINE-RICH REPEAT RECEPTOR-LIKE PROTEIN KINASE FAMILY PROTEIN-RELATED"/>
    <property type="match status" value="1"/>
</dbReference>
<evidence type="ECO:0000256" key="5">
    <source>
        <dbReference type="ARBA" id="ARBA00022527"/>
    </source>
</evidence>
<dbReference type="Pfam" id="PF00069">
    <property type="entry name" value="Pkinase"/>
    <property type="match status" value="1"/>
</dbReference>
<dbReference type="Gene3D" id="1.10.510.10">
    <property type="entry name" value="Transferase(Phosphotransferase) domain 1"/>
    <property type="match status" value="1"/>
</dbReference>
<dbReference type="SMART" id="SM00365">
    <property type="entry name" value="LRR_SD22"/>
    <property type="match status" value="8"/>
</dbReference>
<dbReference type="PROSITE" id="PS00107">
    <property type="entry name" value="PROTEIN_KINASE_ATP"/>
    <property type="match status" value="1"/>
</dbReference>
<keyword evidence="17" id="KW-0472">Membrane</keyword>
<dbReference type="EMBL" id="JACMSC010000002">
    <property type="protein sequence ID" value="KAG6533890.1"/>
    <property type="molecule type" value="Genomic_DNA"/>
</dbReference>
<dbReference type="FunFam" id="3.80.10.10:FF:000275">
    <property type="entry name" value="Leucine-rich repeat receptor-like protein kinase"/>
    <property type="match status" value="1"/>
</dbReference>
<evidence type="ECO:0000256" key="22">
    <source>
        <dbReference type="ARBA" id="ARBA00049030"/>
    </source>
</evidence>
<comment type="catalytic activity">
    <reaction evidence="22">
        <text>an NDP-alpha-D-glucose + D-fructose = a ribonucleoside 5'-diphosphate + sucrose + H(+)</text>
        <dbReference type="Rhea" id="RHEA:16241"/>
        <dbReference type="ChEBI" id="CHEBI:15378"/>
        <dbReference type="ChEBI" id="CHEBI:17992"/>
        <dbReference type="ChEBI" id="CHEBI:37721"/>
        <dbReference type="ChEBI" id="CHEBI:57930"/>
        <dbReference type="ChEBI" id="CHEBI:76533"/>
        <dbReference type="EC" id="2.4.1.13"/>
    </reaction>
</comment>
<dbReference type="GO" id="GO:0005886">
    <property type="term" value="C:plasma membrane"/>
    <property type="evidence" value="ECO:0007669"/>
    <property type="project" value="UniProtKB-SubCell"/>
</dbReference>
<keyword evidence="19" id="KW-0325">Glycoprotein</keyword>
<dbReference type="InterPro" id="IPR003591">
    <property type="entry name" value="Leu-rich_rpt_typical-subtyp"/>
</dbReference>
<dbReference type="SUPFAM" id="SSF56112">
    <property type="entry name" value="Protein kinase-like (PK-like)"/>
    <property type="match status" value="1"/>
</dbReference>
<accession>A0A8J5LQB5</accession>
<keyword evidence="5" id="KW-0723">Serine/threonine-protein kinase</keyword>
<dbReference type="InterPro" id="IPR032675">
    <property type="entry name" value="LRR_dom_sf"/>
</dbReference>
<dbReference type="FunFam" id="3.80.10.10:FF:000041">
    <property type="entry name" value="LRR receptor-like serine/threonine-protein kinase ERECTA"/>
    <property type="match status" value="1"/>
</dbReference>
<evidence type="ECO:0000256" key="3">
    <source>
        <dbReference type="ARBA" id="ARBA00008684"/>
    </source>
</evidence>
<keyword evidence="16" id="KW-1133">Transmembrane helix</keyword>
<dbReference type="FunFam" id="3.10.450.330:FF:000001">
    <property type="entry name" value="Sucrose synthase"/>
    <property type="match status" value="1"/>
</dbReference>
<dbReference type="SMART" id="SM00220">
    <property type="entry name" value="S_TKc"/>
    <property type="match status" value="1"/>
</dbReference>
<evidence type="ECO:0000256" key="20">
    <source>
        <dbReference type="ARBA" id="ARBA00047899"/>
    </source>
</evidence>
<comment type="catalytic activity">
    <reaction evidence="20">
        <text>L-threonyl-[protein] + ATP = O-phospho-L-threonyl-[protein] + ADP + H(+)</text>
        <dbReference type="Rhea" id="RHEA:46608"/>
        <dbReference type="Rhea" id="RHEA-COMP:11060"/>
        <dbReference type="Rhea" id="RHEA-COMP:11605"/>
        <dbReference type="ChEBI" id="CHEBI:15378"/>
        <dbReference type="ChEBI" id="CHEBI:30013"/>
        <dbReference type="ChEBI" id="CHEBI:30616"/>
        <dbReference type="ChEBI" id="CHEBI:61977"/>
        <dbReference type="ChEBI" id="CHEBI:456216"/>
        <dbReference type="EC" id="2.7.11.1"/>
    </reaction>
</comment>
<keyword evidence="13 23" id="KW-0547">Nucleotide-binding</keyword>
<dbReference type="Gene3D" id="3.10.450.330">
    <property type="match status" value="1"/>
</dbReference>
<evidence type="ECO:0000256" key="8">
    <source>
        <dbReference type="ARBA" id="ARBA00022676"/>
    </source>
</evidence>
<comment type="similarity">
    <text evidence="2">Belongs to the glycosyltransferase 1 family. Plant sucrose synthase subfamily.</text>
</comment>
<keyword evidence="8" id="KW-0328">Glycosyltransferase</keyword>
<comment type="similarity">
    <text evidence="3">Belongs to the protein kinase superfamily. Ser/Thr protein kinase family.</text>
</comment>
<dbReference type="PROSITE" id="PS50011">
    <property type="entry name" value="PROTEIN_KINASE_DOM"/>
    <property type="match status" value="1"/>
</dbReference>
<dbReference type="GO" id="GO:0005524">
    <property type="term" value="F:ATP binding"/>
    <property type="evidence" value="ECO:0007669"/>
    <property type="project" value="UniProtKB-UniRule"/>
</dbReference>
<keyword evidence="10" id="KW-0812">Transmembrane</keyword>
<feature type="domain" description="Protein kinase" evidence="24">
    <location>
        <begin position="858"/>
        <end position="1154"/>
    </location>
</feature>
<dbReference type="PRINTS" id="PR00019">
    <property type="entry name" value="LEURICHRPT"/>
</dbReference>
<dbReference type="AlphaFoldDB" id="A0A8J5LQB5"/>
<dbReference type="Pfam" id="PF00560">
    <property type="entry name" value="LRR_1"/>
    <property type="match status" value="6"/>
</dbReference>
<reference evidence="25 26" key="1">
    <citation type="submission" date="2020-08" db="EMBL/GenBank/DDBJ databases">
        <title>Plant Genome Project.</title>
        <authorList>
            <person name="Zhang R.-G."/>
        </authorList>
    </citation>
    <scope>NUCLEOTIDE SEQUENCE [LARGE SCALE GENOMIC DNA]</scope>
    <source>
        <tissue evidence="25">Rhizome</tissue>
    </source>
</reference>
<evidence type="ECO:0000256" key="19">
    <source>
        <dbReference type="ARBA" id="ARBA00023180"/>
    </source>
</evidence>
<evidence type="ECO:0000256" key="6">
    <source>
        <dbReference type="ARBA" id="ARBA00022553"/>
    </source>
</evidence>
<evidence type="ECO:0000256" key="10">
    <source>
        <dbReference type="ARBA" id="ARBA00022692"/>
    </source>
</evidence>
<dbReference type="InterPro" id="IPR056735">
    <property type="entry name" value="SUS_N"/>
</dbReference>
<dbReference type="InterPro" id="IPR008271">
    <property type="entry name" value="Ser/Thr_kinase_AS"/>
</dbReference>
<dbReference type="SMART" id="SM00369">
    <property type="entry name" value="LRR_TYP"/>
    <property type="match status" value="10"/>
</dbReference>
<dbReference type="InterPro" id="IPR017441">
    <property type="entry name" value="Protein_kinase_ATP_BS"/>
</dbReference>
<evidence type="ECO:0000256" key="4">
    <source>
        <dbReference type="ARBA" id="ARBA00022475"/>
    </source>
</evidence>
<comment type="subcellular location">
    <subcellularLocation>
        <location evidence="1">Cell membrane</location>
        <topology evidence="1">Single-pass membrane protein</topology>
    </subcellularLocation>
</comment>
<feature type="binding site" evidence="23">
    <location>
        <position position="886"/>
    </location>
    <ligand>
        <name>ATP</name>
        <dbReference type="ChEBI" id="CHEBI:30616"/>
    </ligand>
</feature>
<protein>
    <recommendedName>
        <fullName evidence="24">Protein kinase domain-containing protein</fullName>
    </recommendedName>
</protein>
<gene>
    <name evidence="25" type="ORF">ZIOFF_007768</name>
</gene>
<organism evidence="25 26">
    <name type="scientific">Zingiber officinale</name>
    <name type="common">Ginger</name>
    <name type="synonym">Amomum zingiber</name>
    <dbReference type="NCBI Taxonomy" id="94328"/>
    <lineage>
        <taxon>Eukaryota</taxon>
        <taxon>Viridiplantae</taxon>
        <taxon>Streptophyta</taxon>
        <taxon>Embryophyta</taxon>
        <taxon>Tracheophyta</taxon>
        <taxon>Spermatophyta</taxon>
        <taxon>Magnoliopsida</taxon>
        <taxon>Liliopsida</taxon>
        <taxon>Zingiberales</taxon>
        <taxon>Zingiberaceae</taxon>
        <taxon>Zingiber</taxon>
    </lineage>
</organism>
<dbReference type="SUPFAM" id="SSF52058">
    <property type="entry name" value="L domain-like"/>
    <property type="match status" value="1"/>
</dbReference>
<keyword evidence="12" id="KW-0677">Repeat</keyword>
<evidence type="ECO:0000256" key="13">
    <source>
        <dbReference type="ARBA" id="ARBA00022741"/>
    </source>
</evidence>
<evidence type="ECO:0000256" key="17">
    <source>
        <dbReference type="ARBA" id="ARBA00023136"/>
    </source>
</evidence>
<dbReference type="PANTHER" id="PTHR27000:SF776">
    <property type="entry name" value="PROTEIN KINASE DOMAIN-CONTAINING PROTEIN"/>
    <property type="match status" value="1"/>
</dbReference>
<dbReference type="Gene3D" id="3.30.200.20">
    <property type="entry name" value="Phosphorylase Kinase, domain 1"/>
    <property type="match status" value="1"/>
</dbReference>
<evidence type="ECO:0000256" key="11">
    <source>
        <dbReference type="ARBA" id="ARBA00022729"/>
    </source>
</evidence>
<dbReference type="SUPFAM" id="SSF52047">
    <property type="entry name" value="RNI-like"/>
    <property type="match status" value="1"/>
</dbReference>
<keyword evidence="6" id="KW-0597">Phosphoprotein</keyword>
<keyword evidence="9" id="KW-0808">Transferase</keyword>
<dbReference type="GO" id="GO:0004674">
    <property type="term" value="F:protein serine/threonine kinase activity"/>
    <property type="evidence" value="ECO:0007669"/>
    <property type="project" value="UniProtKB-KW"/>
</dbReference>
<dbReference type="InterPro" id="IPR011009">
    <property type="entry name" value="Kinase-like_dom_sf"/>
</dbReference>
<keyword evidence="18" id="KW-0675">Receptor</keyword>
<evidence type="ECO:0000259" key="24">
    <source>
        <dbReference type="PROSITE" id="PS50011"/>
    </source>
</evidence>
<keyword evidence="4" id="KW-1003">Cell membrane</keyword>
<keyword evidence="14" id="KW-0418">Kinase</keyword>
<comment type="caution">
    <text evidence="25">The sequence shown here is derived from an EMBL/GenBank/DDBJ whole genome shotgun (WGS) entry which is preliminary data.</text>
</comment>
<comment type="catalytic activity">
    <reaction evidence="21">
        <text>L-seryl-[protein] + ATP = O-phospho-L-seryl-[protein] + ADP + H(+)</text>
        <dbReference type="Rhea" id="RHEA:17989"/>
        <dbReference type="Rhea" id="RHEA-COMP:9863"/>
        <dbReference type="Rhea" id="RHEA-COMP:11604"/>
        <dbReference type="ChEBI" id="CHEBI:15378"/>
        <dbReference type="ChEBI" id="CHEBI:29999"/>
        <dbReference type="ChEBI" id="CHEBI:30616"/>
        <dbReference type="ChEBI" id="CHEBI:83421"/>
        <dbReference type="ChEBI" id="CHEBI:456216"/>
        <dbReference type="EC" id="2.7.11.1"/>
    </reaction>
</comment>
<dbReference type="Gene3D" id="3.80.10.10">
    <property type="entry name" value="Ribonuclease Inhibitor"/>
    <property type="match status" value="4"/>
</dbReference>
<dbReference type="InterPro" id="IPR013210">
    <property type="entry name" value="LRR_N_plant-typ"/>
</dbReference>
<proteinExistence type="inferred from homology"/>
<dbReference type="PROSITE" id="PS51450">
    <property type="entry name" value="LRR"/>
    <property type="match status" value="1"/>
</dbReference>
<keyword evidence="11" id="KW-0732">Signal</keyword>
<keyword evidence="26" id="KW-1185">Reference proteome</keyword>
<keyword evidence="15 23" id="KW-0067">ATP-binding</keyword>
<dbReference type="Proteomes" id="UP000734854">
    <property type="component" value="Unassembled WGS sequence"/>
</dbReference>
<dbReference type="Pfam" id="PF13855">
    <property type="entry name" value="LRR_8"/>
    <property type="match status" value="2"/>
</dbReference>
<dbReference type="InterPro" id="IPR001611">
    <property type="entry name" value="Leu-rich_rpt"/>
</dbReference>
<dbReference type="InterPro" id="IPR000719">
    <property type="entry name" value="Prot_kinase_dom"/>
</dbReference>
<evidence type="ECO:0000256" key="12">
    <source>
        <dbReference type="ARBA" id="ARBA00022737"/>
    </source>
</evidence>
<evidence type="ECO:0000256" key="9">
    <source>
        <dbReference type="ARBA" id="ARBA00022679"/>
    </source>
</evidence>
<evidence type="ECO:0000256" key="21">
    <source>
        <dbReference type="ARBA" id="ARBA00048679"/>
    </source>
</evidence>
<dbReference type="CDD" id="cd14066">
    <property type="entry name" value="STKc_IRAK"/>
    <property type="match status" value="1"/>
</dbReference>
<evidence type="ECO:0000256" key="15">
    <source>
        <dbReference type="ARBA" id="ARBA00022840"/>
    </source>
</evidence>
<keyword evidence="7" id="KW-0433">Leucine-rich repeat</keyword>